<dbReference type="SUPFAM" id="SSF55681">
    <property type="entry name" value="Class II aaRS and biotin synthetases"/>
    <property type="match status" value="1"/>
</dbReference>
<dbReference type="InterPro" id="IPR036388">
    <property type="entry name" value="WH-like_DNA-bd_sf"/>
</dbReference>
<dbReference type="InterPro" id="IPR036390">
    <property type="entry name" value="WH_DNA-bd_sf"/>
</dbReference>
<name>A0A7V4TF22_9BACT</name>
<dbReference type="GO" id="GO:0005737">
    <property type="term" value="C:cytoplasm"/>
    <property type="evidence" value="ECO:0007669"/>
    <property type="project" value="TreeGrafter"/>
</dbReference>
<comment type="function">
    <text evidence="6">Acts both as a biotin--[acetyl-CoA-carboxylase] ligase and a repressor.</text>
</comment>
<dbReference type="GO" id="GO:0004077">
    <property type="term" value="F:biotin--[biotin carboxyl-carrier protein] ligase activity"/>
    <property type="evidence" value="ECO:0007669"/>
    <property type="project" value="UniProtKB-UniRule"/>
</dbReference>
<dbReference type="Gene3D" id="2.30.30.100">
    <property type="match status" value="1"/>
</dbReference>
<dbReference type="Gene3D" id="1.10.10.10">
    <property type="entry name" value="Winged helix-like DNA-binding domain superfamily/Winged helix DNA-binding domain"/>
    <property type="match status" value="1"/>
</dbReference>
<dbReference type="Pfam" id="PF02237">
    <property type="entry name" value="BPL_C"/>
    <property type="match status" value="1"/>
</dbReference>
<dbReference type="GO" id="GO:0005524">
    <property type="term" value="F:ATP binding"/>
    <property type="evidence" value="ECO:0007669"/>
    <property type="project" value="UniProtKB-UniRule"/>
</dbReference>
<evidence type="ECO:0000313" key="8">
    <source>
        <dbReference type="EMBL" id="HGY38651.1"/>
    </source>
</evidence>
<keyword evidence="6" id="KW-0804">Transcription</keyword>
<dbReference type="SUPFAM" id="SSF50037">
    <property type="entry name" value="C-terminal domain of transcriptional repressors"/>
    <property type="match status" value="1"/>
</dbReference>
<evidence type="ECO:0000256" key="3">
    <source>
        <dbReference type="ARBA" id="ARBA00022840"/>
    </source>
</evidence>
<evidence type="ECO:0000256" key="5">
    <source>
        <dbReference type="ARBA" id="ARBA00047846"/>
    </source>
</evidence>
<dbReference type="PANTHER" id="PTHR12835:SF5">
    <property type="entry name" value="BIOTIN--PROTEIN LIGASE"/>
    <property type="match status" value="1"/>
</dbReference>
<dbReference type="GO" id="GO:0003677">
    <property type="term" value="F:DNA binding"/>
    <property type="evidence" value="ECO:0007669"/>
    <property type="project" value="UniProtKB-UniRule"/>
</dbReference>
<evidence type="ECO:0000256" key="2">
    <source>
        <dbReference type="ARBA" id="ARBA00022741"/>
    </source>
</evidence>
<dbReference type="HAMAP" id="MF_00978">
    <property type="entry name" value="Bifunct_BirA"/>
    <property type="match status" value="1"/>
</dbReference>
<sequence>MPAMNRLNLSRTILSLLLEAFPGSVSGEKIGATGGVSRVAVWKEVRKLQDLGFPIVASRLGYRLASIPDRFDPDFLEPYLERDVPGIRVVYREEVDSTSTLLRALAEEGAPEGTLCIAERQTRGRGRRGRSWFSLPGKSLTFSFLLRPLLSPSFCASCTLLAGIALAEALEGLGFSPVLKWPNDVLLGGKKVAGILLETATDLDEVSWMVLGVGVNVNLERRDLTPLPFQATSLLFEGGVPVLRVEVLRRFLACFLAAYRRWKEEGDFSPWVADYNRRLAFLGRSVTIVGGKSPVSGTALGVDGSGALRVMEGEKERRITWGEIA</sequence>
<dbReference type="NCBIfam" id="TIGR00121">
    <property type="entry name" value="birA_ligase"/>
    <property type="match status" value="1"/>
</dbReference>
<feature type="DNA-binding region" description="H-T-H motif" evidence="6">
    <location>
        <begin position="27"/>
        <end position="46"/>
    </location>
</feature>
<dbReference type="Pfam" id="PF08279">
    <property type="entry name" value="HTH_11"/>
    <property type="match status" value="1"/>
</dbReference>
<dbReference type="PANTHER" id="PTHR12835">
    <property type="entry name" value="BIOTIN PROTEIN LIGASE"/>
    <property type="match status" value="1"/>
</dbReference>
<dbReference type="InterPro" id="IPR030855">
    <property type="entry name" value="Bifunct_BirA"/>
</dbReference>
<dbReference type="InterPro" id="IPR045864">
    <property type="entry name" value="aa-tRNA-synth_II/BPL/LPL"/>
</dbReference>
<reference evidence="8" key="1">
    <citation type="journal article" date="2020" name="mSystems">
        <title>Genome- and Community-Level Interaction Insights into Carbon Utilization and Element Cycling Functions of Hydrothermarchaeota in Hydrothermal Sediment.</title>
        <authorList>
            <person name="Zhou Z."/>
            <person name="Liu Y."/>
            <person name="Xu W."/>
            <person name="Pan J."/>
            <person name="Luo Z.H."/>
            <person name="Li M."/>
        </authorList>
    </citation>
    <scope>NUCLEOTIDE SEQUENCE [LARGE SCALE GENOMIC DNA]</scope>
    <source>
        <strain evidence="8">SpSt-82</strain>
    </source>
</reference>
<dbReference type="PROSITE" id="PS51733">
    <property type="entry name" value="BPL_LPL_CATALYTIC"/>
    <property type="match status" value="1"/>
</dbReference>
<evidence type="ECO:0000256" key="6">
    <source>
        <dbReference type="HAMAP-Rule" id="MF_00978"/>
    </source>
</evidence>
<dbReference type="Pfam" id="PF03099">
    <property type="entry name" value="BPL_LplA_LipB"/>
    <property type="match status" value="1"/>
</dbReference>
<keyword evidence="2 6" id="KW-0547">Nucleotide-binding</keyword>
<keyword evidence="6" id="KW-0238">DNA-binding</keyword>
<keyword evidence="3 6" id="KW-0067">ATP-binding</keyword>
<dbReference type="GO" id="GO:0006355">
    <property type="term" value="P:regulation of DNA-templated transcription"/>
    <property type="evidence" value="ECO:0007669"/>
    <property type="project" value="UniProtKB-UniRule"/>
</dbReference>
<comment type="caution">
    <text evidence="6">Lacks conserved residue(s) required for the propagation of feature annotation.</text>
</comment>
<evidence type="ECO:0000259" key="7">
    <source>
        <dbReference type="PROSITE" id="PS51733"/>
    </source>
</evidence>
<dbReference type="InterPro" id="IPR013196">
    <property type="entry name" value="HTH_11"/>
</dbReference>
<dbReference type="InterPro" id="IPR004408">
    <property type="entry name" value="Biotin_CoA_COase_ligase"/>
</dbReference>
<dbReference type="AlphaFoldDB" id="A0A7V4TF22"/>
<dbReference type="Gene3D" id="3.30.930.10">
    <property type="entry name" value="Bira Bifunctional Protein, Domain 2"/>
    <property type="match status" value="1"/>
</dbReference>
<dbReference type="SUPFAM" id="SSF46785">
    <property type="entry name" value="Winged helix' DNA-binding domain"/>
    <property type="match status" value="1"/>
</dbReference>
<comment type="similarity">
    <text evidence="6">Belongs to the biotin--protein ligase family.</text>
</comment>
<organism evidence="8">
    <name type="scientific">Candidatus Caldatribacterium saccharofermentans</name>
    <dbReference type="NCBI Taxonomy" id="1454753"/>
    <lineage>
        <taxon>Bacteria</taxon>
        <taxon>Pseudomonadati</taxon>
        <taxon>Atribacterota</taxon>
        <taxon>Atribacteria</taxon>
        <taxon>Atribacterales</taxon>
        <taxon>Candidatus Caldatribacteriaceae</taxon>
        <taxon>Candidatus Caldatribacterium</taxon>
    </lineage>
</organism>
<keyword evidence="6" id="KW-0805">Transcription regulation</keyword>
<dbReference type="EC" id="6.3.4.15" evidence="6"/>
<keyword evidence="4 6" id="KW-0092">Biotin</keyword>
<keyword evidence="6" id="KW-0678">Repressor</keyword>
<dbReference type="CDD" id="cd16442">
    <property type="entry name" value="BPL"/>
    <property type="match status" value="1"/>
</dbReference>
<protein>
    <recommendedName>
        <fullName evidence="6">Bifunctional ligase/repressor BirA</fullName>
    </recommendedName>
    <alternativeName>
        <fullName evidence="6">Biotin--[acetyl-CoA-carboxylase] ligase</fullName>
        <ecNumber evidence="6">6.3.4.15</ecNumber>
    </alternativeName>
    <alternativeName>
        <fullName evidence="6">Biotin--protein ligase</fullName>
    </alternativeName>
    <alternativeName>
        <fullName evidence="6">Biotin-[acetyl-CoA carboxylase] synthetase</fullName>
    </alternativeName>
</protein>
<comment type="caution">
    <text evidence="8">The sequence shown here is derived from an EMBL/GenBank/DDBJ whole genome shotgun (WGS) entry which is preliminary data.</text>
</comment>
<dbReference type="EMBL" id="DTIY01000017">
    <property type="protein sequence ID" value="HGY38651.1"/>
    <property type="molecule type" value="Genomic_DNA"/>
</dbReference>
<feature type="binding site" evidence="6">
    <location>
        <position position="191"/>
    </location>
    <ligand>
        <name>biotin</name>
        <dbReference type="ChEBI" id="CHEBI:57586"/>
    </ligand>
</feature>
<feature type="binding site" evidence="6">
    <location>
        <position position="121"/>
    </location>
    <ligand>
        <name>biotin</name>
        <dbReference type="ChEBI" id="CHEBI:57586"/>
    </ligand>
</feature>
<keyword evidence="1 6" id="KW-0436">Ligase</keyword>
<evidence type="ECO:0000256" key="1">
    <source>
        <dbReference type="ARBA" id="ARBA00022598"/>
    </source>
</evidence>
<dbReference type="InterPro" id="IPR004143">
    <property type="entry name" value="BPL_LPL_catalytic"/>
</dbReference>
<feature type="domain" description="BPL/LPL catalytic" evidence="7">
    <location>
        <begin position="84"/>
        <end position="263"/>
    </location>
</feature>
<dbReference type="InterPro" id="IPR003142">
    <property type="entry name" value="BPL_C"/>
</dbReference>
<dbReference type="InterPro" id="IPR008988">
    <property type="entry name" value="Transcriptional_repressor_C"/>
</dbReference>
<evidence type="ECO:0000256" key="4">
    <source>
        <dbReference type="ARBA" id="ARBA00023267"/>
    </source>
</evidence>
<proteinExistence type="inferred from homology"/>
<gene>
    <name evidence="6" type="primary">birA</name>
    <name evidence="8" type="ORF">ENW11_02410</name>
</gene>
<comment type="catalytic activity">
    <reaction evidence="5 6">
        <text>biotin + L-lysyl-[protein] + ATP = N(6)-biotinyl-L-lysyl-[protein] + AMP + diphosphate + H(+)</text>
        <dbReference type="Rhea" id="RHEA:11756"/>
        <dbReference type="Rhea" id="RHEA-COMP:9752"/>
        <dbReference type="Rhea" id="RHEA-COMP:10505"/>
        <dbReference type="ChEBI" id="CHEBI:15378"/>
        <dbReference type="ChEBI" id="CHEBI:29969"/>
        <dbReference type="ChEBI" id="CHEBI:30616"/>
        <dbReference type="ChEBI" id="CHEBI:33019"/>
        <dbReference type="ChEBI" id="CHEBI:57586"/>
        <dbReference type="ChEBI" id="CHEBI:83144"/>
        <dbReference type="ChEBI" id="CHEBI:456215"/>
        <dbReference type="EC" id="6.3.4.15"/>
    </reaction>
</comment>
<accession>A0A7V4TF22</accession>
<feature type="binding site" evidence="6">
    <location>
        <begin position="125"/>
        <end position="127"/>
    </location>
    <ligand>
        <name>biotin</name>
        <dbReference type="ChEBI" id="CHEBI:57586"/>
    </ligand>
</feature>
<dbReference type="RefSeq" id="WP_427366570.1">
    <property type="nucleotide sequence ID" value="NZ_CP187957.1"/>
</dbReference>